<name>A0ABP9VJ61_9BACT</name>
<protein>
    <recommendedName>
        <fullName evidence="3">Polyketide cyclase / dehydrase and lipid transport</fullName>
    </recommendedName>
</protein>
<evidence type="ECO:0000313" key="1">
    <source>
        <dbReference type="EMBL" id="GAA5504610.1"/>
    </source>
</evidence>
<reference evidence="1 2" key="1">
    <citation type="submission" date="2024-02" db="EMBL/GenBank/DDBJ databases">
        <title>Rhodopirellula caenicola NBRC 110016.</title>
        <authorList>
            <person name="Ichikawa N."/>
            <person name="Katano-Makiyama Y."/>
            <person name="Hidaka K."/>
        </authorList>
    </citation>
    <scope>NUCLEOTIDE SEQUENCE [LARGE SCALE GENOMIC DNA]</scope>
    <source>
        <strain evidence="1 2">NBRC 110016</strain>
    </source>
</reference>
<evidence type="ECO:0008006" key="3">
    <source>
        <dbReference type="Google" id="ProtNLM"/>
    </source>
</evidence>
<keyword evidence="2" id="KW-1185">Reference proteome</keyword>
<accession>A0ABP9VJ61</accession>
<evidence type="ECO:0000313" key="2">
    <source>
        <dbReference type="Proteomes" id="UP001416858"/>
    </source>
</evidence>
<gene>
    <name evidence="1" type="ORF">Rcae01_00049</name>
</gene>
<proteinExistence type="predicted"/>
<organism evidence="1 2">
    <name type="scientific">Novipirellula caenicola</name>
    <dbReference type="NCBI Taxonomy" id="1536901"/>
    <lineage>
        <taxon>Bacteria</taxon>
        <taxon>Pseudomonadati</taxon>
        <taxon>Planctomycetota</taxon>
        <taxon>Planctomycetia</taxon>
        <taxon>Pirellulales</taxon>
        <taxon>Pirellulaceae</taxon>
        <taxon>Novipirellula</taxon>
    </lineage>
</organism>
<sequence>MFLRAIKTVVIMSVAACVAFVVYCGASGIRSIDDFRNFLVMRSVPEPIVVALANGTLEAGSTTRQMMSIDTPSWTEDFGRCKIHGFAPEGSYDYRTIVTVDNRMVSADVGSCTWRWSFFDEIPDDIARSVGSVRGLRDAIERMPEHADKLQPLLDEQLSSLGIEQTAAGVNVAP</sequence>
<comment type="caution">
    <text evidence="1">The sequence shown here is derived from an EMBL/GenBank/DDBJ whole genome shotgun (WGS) entry which is preliminary data.</text>
</comment>
<dbReference type="EMBL" id="BAABRO010000001">
    <property type="protein sequence ID" value="GAA5504610.1"/>
    <property type="molecule type" value="Genomic_DNA"/>
</dbReference>
<dbReference type="Proteomes" id="UP001416858">
    <property type="component" value="Unassembled WGS sequence"/>
</dbReference>